<evidence type="ECO:0000256" key="3">
    <source>
        <dbReference type="ARBA" id="ARBA00011233"/>
    </source>
</evidence>
<dbReference type="InterPro" id="IPR051941">
    <property type="entry name" value="BG_Antigen-Binding_Lectin"/>
</dbReference>
<organism evidence="9 10">
    <name type="scientific">Mytilus edulis</name>
    <name type="common">Blue mussel</name>
    <dbReference type="NCBI Taxonomy" id="6550"/>
    <lineage>
        <taxon>Eukaryota</taxon>
        <taxon>Metazoa</taxon>
        <taxon>Spiralia</taxon>
        <taxon>Lophotrochozoa</taxon>
        <taxon>Mollusca</taxon>
        <taxon>Bivalvia</taxon>
        <taxon>Autobranchia</taxon>
        <taxon>Pteriomorphia</taxon>
        <taxon>Mytilida</taxon>
        <taxon>Mytiloidea</taxon>
        <taxon>Mytilidae</taxon>
        <taxon>Mytilinae</taxon>
        <taxon>Mytilus</taxon>
    </lineage>
</organism>
<dbReference type="AlphaFoldDB" id="A0A8S3UE20"/>
<dbReference type="OrthoDB" id="547680at2759"/>
<keyword evidence="6" id="KW-0106">Calcium</keyword>
<evidence type="ECO:0000313" key="10">
    <source>
        <dbReference type="Proteomes" id="UP000683360"/>
    </source>
</evidence>
<dbReference type="SMART" id="SM00607">
    <property type="entry name" value="FTP"/>
    <property type="match status" value="1"/>
</dbReference>
<evidence type="ECO:0000256" key="5">
    <source>
        <dbReference type="ARBA" id="ARBA00022734"/>
    </source>
</evidence>
<evidence type="ECO:0000256" key="7">
    <source>
        <dbReference type="ARBA" id="ARBA00023157"/>
    </source>
</evidence>
<dbReference type="InterPro" id="IPR008979">
    <property type="entry name" value="Galactose-bd-like_sf"/>
</dbReference>
<feature type="domain" description="Fucolectin tachylectin-4 pentraxin-1" evidence="8">
    <location>
        <begin position="101"/>
        <end position="239"/>
    </location>
</feature>
<dbReference type="EMBL" id="CAJPWZ010002504">
    <property type="protein sequence ID" value="CAG2239171.1"/>
    <property type="molecule type" value="Genomic_DNA"/>
</dbReference>
<dbReference type="GO" id="GO:0042806">
    <property type="term" value="F:fucose binding"/>
    <property type="evidence" value="ECO:0007669"/>
    <property type="project" value="UniProtKB-ARBA"/>
</dbReference>
<comment type="caution">
    <text evidence="9">The sequence shown here is derived from an EMBL/GenBank/DDBJ whole genome shotgun (WGS) entry which is preliminary data.</text>
</comment>
<keyword evidence="5" id="KW-0430">Lectin</keyword>
<protein>
    <recommendedName>
        <fullName evidence="8">Fucolectin tachylectin-4 pentraxin-1 domain-containing protein</fullName>
    </recommendedName>
</protein>
<dbReference type="Pfam" id="PF22633">
    <property type="entry name" value="F5_F8_type_C_2"/>
    <property type="match status" value="1"/>
</dbReference>
<dbReference type="GO" id="GO:0001868">
    <property type="term" value="P:regulation of complement activation, lectin pathway"/>
    <property type="evidence" value="ECO:0007669"/>
    <property type="project" value="UniProtKB-ARBA"/>
</dbReference>
<dbReference type="Gene3D" id="2.60.120.260">
    <property type="entry name" value="Galactose-binding domain-like"/>
    <property type="match status" value="1"/>
</dbReference>
<comment type="subunit">
    <text evidence="3">Homotrimer.</text>
</comment>
<accession>A0A8S3UE20</accession>
<dbReference type="Proteomes" id="UP000683360">
    <property type="component" value="Unassembled WGS sequence"/>
</dbReference>
<dbReference type="GO" id="GO:0010185">
    <property type="term" value="P:regulation of cellular defense response"/>
    <property type="evidence" value="ECO:0007669"/>
    <property type="project" value="UniProtKB-ARBA"/>
</dbReference>
<gene>
    <name evidence="9" type="ORF">MEDL_51539</name>
</gene>
<keyword evidence="4" id="KW-0479">Metal-binding</keyword>
<comment type="function">
    <text evidence="1">Acts as a defensive agent. Recognizes blood group fucosylated oligosaccharides including A, B, H and Lewis B-type antigens. Does not recognize Lewis A antigen and has low affinity for monovalent haptens.</text>
</comment>
<evidence type="ECO:0000259" key="8">
    <source>
        <dbReference type="SMART" id="SM00607"/>
    </source>
</evidence>
<name>A0A8S3UE20_MYTED</name>
<evidence type="ECO:0000256" key="4">
    <source>
        <dbReference type="ARBA" id="ARBA00022723"/>
    </source>
</evidence>
<reference evidence="9" key="1">
    <citation type="submission" date="2021-03" db="EMBL/GenBank/DDBJ databases">
        <authorList>
            <person name="Bekaert M."/>
        </authorList>
    </citation>
    <scope>NUCLEOTIDE SEQUENCE</scope>
</reference>
<dbReference type="PANTHER" id="PTHR45713">
    <property type="entry name" value="FTP DOMAIN-CONTAINING PROTEIN"/>
    <property type="match status" value="1"/>
</dbReference>
<evidence type="ECO:0000313" key="9">
    <source>
        <dbReference type="EMBL" id="CAG2239171.1"/>
    </source>
</evidence>
<sequence>MWSLCAQLCSRIKVCKSINLISWNNTCQINDAEPMGNEDGLLESVGNSFIAASILPKEVAGPCKGHDCKDNEVCIPQSPTYACVKLLEVFVERRASEGFLVSQFKKTGQSTYFQCGVSRGCAAEAGVDGIKGPSTMFHTGSELEPFWWVNLGQVYKIQKVVSTNRIECCGDRLRKMLVHAGKSVDTSHMELCGQFLGPVVNGQVIVIKGWTFLEGQIVKLTSVNNEPTAFHLTEVEVYGF</sequence>
<dbReference type="InterPro" id="IPR006585">
    <property type="entry name" value="FTP1"/>
</dbReference>
<dbReference type="PANTHER" id="PTHR45713:SF6">
    <property type="entry name" value="F5_8 TYPE C DOMAIN-CONTAINING PROTEIN"/>
    <property type="match status" value="1"/>
</dbReference>
<keyword evidence="10" id="KW-1185">Reference proteome</keyword>
<evidence type="ECO:0000256" key="2">
    <source>
        <dbReference type="ARBA" id="ARBA00010147"/>
    </source>
</evidence>
<keyword evidence="7" id="KW-1015">Disulfide bond</keyword>
<dbReference type="SUPFAM" id="SSF49785">
    <property type="entry name" value="Galactose-binding domain-like"/>
    <property type="match status" value="1"/>
</dbReference>
<dbReference type="GO" id="GO:0046872">
    <property type="term" value="F:metal ion binding"/>
    <property type="evidence" value="ECO:0007669"/>
    <property type="project" value="UniProtKB-KW"/>
</dbReference>
<evidence type="ECO:0000256" key="1">
    <source>
        <dbReference type="ARBA" id="ARBA00002219"/>
    </source>
</evidence>
<evidence type="ECO:0000256" key="6">
    <source>
        <dbReference type="ARBA" id="ARBA00022837"/>
    </source>
</evidence>
<comment type="similarity">
    <text evidence="2">Belongs to the fucolectin family.</text>
</comment>
<proteinExistence type="inferred from homology"/>